<evidence type="ECO:0000256" key="6">
    <source>
        <dbReference type="ARBA" id="ARBA00022833"/>
    </source>
</evidence>
<evidence type="ECO:0000256" key="11">
    <source>
        <dbReference type="ARBA" id="ARBA00024779"/>
    </source>
</evidence>
<evidence type="ECO:0000256" key="3">
    <source>
        <dbReference type="ARBA" id="ARBA00022598"/>
    </source>
</evidence>
<dbReference type="FunFam" id="3.30.930.10:FF:000004">
    <property type="entry name" value="Alanine--tRNA ligase"/>
    <property type="match status" value="1"/>
</dbReference>
<keyword evidence="8 13" id="KW-0694">RNA-binding</keyword>
<dbReference type="EMBL" id="WHNX01000016">
    <property type="protein sequence ID" value="MPW26302.1"/>
    <property type="molecule type" value="Genomic_DNA"/>
</dbReference>
<dbReference type="GO" id="GO:0008270">
    <property type="term" value="F:zinc ion binding"/>
    <property type="evidence" value="ECO:0007669"/>
    <property type="project" value="UniProtKB-UniRule"/>
</dbReference>
<dbReference type="PROSITE" id="PS50006">
    <property type="entry name" value="FHA_DOMAIN"/>
    <property type="match status" value="1"/>
</dbReference>
<comment type="subcellular location">
    <subcellularLocation>
        <location evidence="13">Cytoplasm</location>
    </subcellularLocation>
</comment>
<dbReference type="InterPro" id="IPR045864">
    <property type="entry name" value="aa-tRNA-synth_II/BPL/LPL"/>
</dbReference>
<dbReference type="Gene3D" id="2.40.30.130">
    <property type="match status" value="1"/>
</dbReference>
<dbReference type="GO" id="GO:0004813">
    <property type="term" value="F:alanine-tRNA ligase activity"/>
    <property type="evidence" value="ECO:0007669"/>
    <property type="project" value="UniProtKB-UniRule"/>
</dbReference>
<evidence type="ECO:0000256" key="2">
    <source>
        <dbReference type="ARBA" id="ARBA00022555"/>
    </source>
</evidence>
<dbReference type="SUPFAM" id="SSF55681">
    <property type="entry name" value="Class II aaRS and biotin synthetases"/>
    <property type="match status" value="1"/>
</dbReference>
<dbReference type="PANTHER" id="PTHR11777:SF9">
    <property type="entry name" value="ALANINE--TRNA LIGASE, CYTOPLASMIC"/>
    <property type="match status" value="1"/>
</dbReference>
<dbReference type="InterPro" id="IPR012947">
    <property type="entry name" value="tRNA_SAD"/>
</dbReference>
<dbReference type="FunFam" id="3.30.980.10:FF:000004">
    <property type="entry name" value="Alanine--tRNA ligase, cytoplasmic"/>
    <property type="match status" value="1"/>
</dbReference>
<feature type="binding site" evidence="13">
    <location>
        <position position="570"/>
    </location>
    <ligand>
        <name>Zn(2+)</name>
        <dbReference type="ChEBI" id="CHEBI:29105"/>
    </ligand>
</feature>
<keyword evidence="13" id="KW-0963">Cytoplasm</keyword>
<dbReference type="InterPro" id="IPR023033">
    <property type="entry name" value="Ala_tRNA_ligase_euk/bac"/>
</dbReference>
<dbReference type="InterPro" id="IPR000253">
    <property type="entry name" value="FHA_dom"/>
</dbReference>
<reference evidence="16 17" key="1">
    <citation type="submission" date="2019-10" db="EMBL/GenBank/DDBJ databases">
        <title>Alkalibaculum tamaniensis sp.nov., a new alkaliphilic acetogen, isolated on methoxylated aromatics from a mud volcano.</title>
        <authorList>
            <person name="Khomyakova M.A."/>
            <person name="Merkel A.Y."/>
            <person name="Bonch-Osmolovskaya E.A."/>
            <person name="Slobodkin A.I."/>
        </authorList>
    </citation>
    <scope>NUCLEOTIDE SEQUENCE [LARGE SCALE GENOMIC DNA]</scope>
    <source>
        <strain evidence="16 17">M08DMB</strain>
    </source>
</reference>
<evidence type="ECO:0000256" key="1">
    <source>
        <dbReference type="ARBA" id="ARBA00008226"/>
    </source>
</evidence>
<feature type="binding site" evidence="13">
    <location>
        <position position="672"/>
    </location>
    <ligand>
        <name>Zn(2+)</name>
        <dbReference type="ChEBI" id="CHEBI:29105"/>
    </ligand>
</feature>
<feature type="domain" description="Alanyl-transfer RNA synthetases family profile" evidence="15">
    <location>
        <begin position="4"/>
        <end position="711"/>
    </location>
</feature>
<keyword evidence="10 13" id="KW-0030">Aminoacyl-tRNA synthetase</keyword>
<keyword evidence="2 13" id="KW-0820">tRNA-binding</keyword>
<evidence type="ECO:0000256" key="9">
    <source>
        <dbReference type="ARBA" id="ARBA00022917"/>
    </source>
</evidence>
<evidence type="ECO:0000256" key="5">
    <source>
        <dbReference type="ARBA" id="ARBA00022741"/>
    </source>
</evidence>
<dbReference type="GO" id="GO:0005524">
    <property type="term" value="F:ATP binding"/>
    <property type="evidence" value="ECO:0007669"/>
    <property type="project" value="UniProtKB-UniRule"/>
</dbReference>
<dbReference type="SUPFAM" id="SSF50447">
    <property type="entry name" value="Translation proteins"/>
    <property type="match status" value="1"/>
</dbReference>
<dbReference type="Gene3D" id="6.10.250.550">
    <property type="match status" value="1"/>
</dbReference>
<evidence type="ECO:0000256" key="8">
    <source>
        <dbReference type="ARBA" id="ARBA00022884"/>
    </source>
</evidence>
<dbReference type="PROSITE" id="PS50860">
    <property type="entry name" value="AA_TRNA_LIGASE_II_ALA"/>
    <property type="match status" value="1"/>
</dbReference>
<dbReference type="NCBIfam" id="TIGR00344">
    <property type="entry name" value="alaS"/>
    <property type="match status" value="1"/>
</dbReference>
<dbReference type="Proteomes" id="UP000440004">
    <property type="component" value="Unassembled WGS sequence"/>
</dbReference>
<organism evidence="16 17">
    <name type="scientific">Alkalibaculum sporogenes</name>
    <dbReference type="NCBI Taxonomy" id="2655001"/>
    <lineage>
        <taxon>Bacteria</taxon>
        <taxon>Bacillati</taxon>
        <taxon>Bacillota</taxon>
        <taxon>Clostridia</taxon>
        <taxon>Eubacteriales</taxon>
        <taxon>Eubacteriaceae</taxon>
        <taxon>Alkalibaculum</taxon>
    </lineage>
</organism>
<sequence length="879" mass="98469">MKKLGLNDIREMYLKFFEEKEHLRLQSAPLVPINDNSLLLINSGMAPLKPYFTGDEIPPRKRVTTCQKCIRTPDIENVGKTARHGTFFEMLGNFSFGDYFKEQAIPWGWEFVTVVMEIPVEKLYVSIYEEDDESFEIWNKKVGVSDDRIVRLGKKDNFWEHGLGPCGPCSEIYYDRGPRYGCDKADCSVGCECDRYIEFWNLVFTQFDKDAQGNYNNLLNPNIDTGMGLERMATIMQGVNTIFEVDTIKHVLDKICSLSRVSYGEDTKIDVSVRVITDHIRSVSFMVGDGVLPSNEGRGYVLRRLLRRAARHGKILGIEGLFLHNLAKEVEKVSGKAYPELTEKLDYIMKVIRIEEEKFQETIDQGLILLEDEIKQLKSKGLEVLSGKSAFKLYDTFGFPLDLTKDILEEVGLKVNESIFAEEMKKQKERARSARSSKDISTWSEDPFEFLDGNTLTKFVGYDTLDNESIIIGIVRNGSAVQEAVAGEEILLLLEETPFYAESGGQTGDIGQIISETGIVKISDCKKGSLGRHIHYGTVVKGRINTNQITSNLVDKDRRIAIARNHTTTHILHKALRDVLGDHVSQAGSLVNEKRLRFDFNHFEKLTKEELYEVEMKVNQIISNSPIITVFETDIQAAKEHGATALFGEKYGEIVRVVKVGQYSTELCGGTHLNNASQAGMFKIVSESGIASGVRRIEAVTGINSYNYVNNIEEDLKTISTLFKTKPDNVQQKVEDTLVKLKALEKENELLRQKLNSDSIGDYTENCKKINGIPTVIQVVEQLPMDDLRDLADKIRDKLQAGIVLLGSVNVDKVNFVAMGTKDVVEKGFHAGKLIKEVAKVAGGGGGGRPDMAQAGGKNPTKLQEALEIAKEIIEKQIS</sequence>
<dbReference type="Pfam" id="PF02272">
    <property type="entry name" value="DHHA1"/>
    <property type="match status" value="1"/>
</dbReference>
<comment type="caution">
    <text evidence="16">The sequence shown here is derived from an EMBL/GenBank/DDBJ whole genome shotgun (WGS) entry which is preliminary data.</text>
</comment>
<keyword evidence="3 13" id="KW-0436">Ligase</keyword>
<evidence type="ECO:0000259" key="15">
    <source>
        <dbReference type="PROSITE" id="PS50860"/>
    </source>
</evidence>
<dbReference type="EC" id="6.1.1.7" evidence="13"/>
<dbReference type="CDD" id="cd00673">
    <property type="entry name" value="AlaRS_core"/>
    <property type="match status" value="1"/>
</dbReference>
<dbReference type="GO" id="GO:0005829">
    <property type="term" value="C:cytosol"/>
    <property type="evidence" value="ECO:0007669"/>
    <property type="project" value="TreeGrafter"/>
</dbReference>
<keyword evidence="4 13" id="KW-0479">Metal-binding</keyword>
<dbReference type="AlphaFoldDB" id="A0A6A7KAB7"/>
<dbReference type="GO" id="GO:0016740">
    <property type="term" value="F:transferase activity"/>
    <property type="evidence" value="ECO:0007669"/>
    <property type="project" value="UniProtKB-ARBA"/>
</dbReference>
<keyword evidence="7 13" id="KW-0067">ATP-binding</keyword>
<dbReference type="SUPFAM" id="SSF55186">
    <property type="entry name" value="ThrRS/AlaRS common domain"/>
    <property type="match status" value="1"/>
</dbReference>
<comment type="similarity">
    <text evidence="1 13">Belongs to the class-II aminoacyl-tRNA synthetase family.</text>
</comment>
<evidence type="ECO:0000313" key="16">
    <source>
        <dbReference type="EMBL" id="MPW26302.1"/>
    </source>
</evidence>
<dbReference type="PANTHER" id="PTHR11777">
    <property type="entry name" value="ALANYL-TRNA SYNTHETASE"/>
    <property type="match status" value="1"/>
</dbReference>
<evidence type="ECO:0000256" key="12">
    <source>
        <dbReference type="ARBA" id="ARBA00048300"/>
    </source>
</evidence>
<dbReference type="RefSeq" id="WP_152804681.1">
    <property type="nucleotide sequence ID" value="NZ_WHNX01000016.1"/>
</dbReference>
<comment type="catalytic activity">
    <reaction evidence="12 13">
        <text>tRNA(Ala) + L-alanine + ATP = L-alanyl-tRNA(Ala) + AMP + diphosphate</text>
        <dbReference type="Rhea" id="RHEA:12540"/>
        <dbReference type="Rhea" id="RHEA-COMP:9657"/>
        <dbReference type="Rhea" id="RHEA-COMP:9923"/>
        <dbReference type="ChEBI" id="CHEBI:30616"/>
        <dbReference type="ChEBI" id="CHEBI:33019"/>
        <dbReference type="ChEBI" id="CHEBI:57972"/>
        <dbReference type="ChEBI" id="CHEBI:78442"/>
        <dbReference type="ChEBI" id="CHEBI:78497"/>
        <dbReference type="ChEBI" id="CHEBI:456215"/>
        <dbReference type="EC" id="6.1.1.7"/>
    </reaction>
</comment>
<proteinExistence type="inferred from homology"/>
<dbReference type="Gene3D" id="3.30.54.20">
    <property type="match status" value="1"/>
</dbReference>
<dbReference type="HAMAP" id="MF_00036_B">
    <property type="entry name" value="Ala_tRNA_synth_B"/>
    <property type="match status" value="1"/>
</dbReference>
<evidence type="ECO:0000256" key="13">
    <source>
        <dbReference type="HAMAP-Rule" id="MF_00036"/>
    </source>
</evidence>
<dbReference type="InterPro" id="IPR018162">
    <property type="entry name" value="Ala-tRNA-ligase_IIc_anticod-bd"/>
</dbReference>
<dbReference type="PRINTS" id="PR00980">
    <property type="entry name" value="TRNASYNTHALA"/>
</dbReference>
<dbReference type="FunFam" id="3.30.54.20:FF:000001">
    <property type="entry name" value="Alanine--tRNA ligase"/>
    <property type="match status" value="1"/>
</dbReference>
<dbReference type="Gene3D" id="3.30.980.10">
    <property type="entry name" value="Threonyl-trna Synthetase, Chain A, domain 2"/>
    <property type="match status" value="1"/>
</dbReference>
<dbReference type="Pfam" id="PF01411">
    <property type="entry name" value="tRNA-synt_2c"/>
    <property type="match status" value="1"/>
</dbReference>
<keyword evidence="5 13" id="KW-0547">Nucleotide-binding</keyword>
<comment type="cofactor">
    <cofactor evidence="13">
        <name>Zn(2+)</name>
        <dbReference type="ChEBI" id="CHEBI:29105"/>
    </cofactor>
    <text evidence="13">Binds 1 zinc ion per subunit.</text>
</comment>
<feature type="binding site" evidence="13">
    <location>
        <position position="668"/>
    </location>
    <ligand>
        <name>Zn(2+)</name>
        <dbReference type="ChEBI" id="CHEBI:29105"/>
    </ligand>
</feature>
<feature type="binding site" evidence="13">
    <location>
        <position position="566"/>
    </location>
    <ligand>
        <name>Zn(2+)</name>
        <dbReference type="ChEBI" id="CHEBI:29105"/>
    </ligand>
</feature>
<dbReference type="GO" id="GO:0002161">
    <property type="term" value="F:aminoacyl-tRNA deacylase activity"/>
    <property type="evidence" value="ECO:0007669"/>
    <property type="project" value="TreeGrafter"/>
</dbReference>
<dbReference type="InterPro" id="IPR003156">
    <property type="entry name" value="DHHA1_dom"/>
</dbReference>
<dbReference type="GO" id="GO:0140096">
    <property type="term" value="F:catalytic activity, acting on a protein"/>
    <property type="evidence" value="ECO:0007669"/>
    <property type="project" value="UniProtKB-ARBA"/>
</dbReference>
<dbReference type="InterPro" id="IPR050058">
    <property type="entry name" value="Ala-tRNA_ligase"/>
</dbReference>
<dbReference type="InterPro" id="IPR018163">
    <property type="entry name" value="Thr/Ala-tRNA-synth_IIc_edit"/>
</dbReference>
<dbReference type="Pfam" id="PF07973">
    <property type="entry name" value="tRNA_SAD"/>
    <property type="match status" value="1"/>
</dbReference>
<dbReference type="GO" id="GO:0000049">
    <property type="term" value="F:tRNA binding"/>
    <property type="evidence" value="ECO:0007669"/>
    <property type="project" value="UniProtKB-KW"/>
</dbReference>
<accession>A0A6A7KAB7</accession>
<keyword evidence="6 13" id="KW-0862">Zinc</keyword>
<feature type="domain" description="FHA" evidence="14">
    <location>
        <begin position="539"/>
        <end position="596"/>
    </location>
</feature>
<dbReference type="GO" id="GO:0006419">
    <property type="term" value="P:alanyl-tRNA aminoacylation"/>
    <property type="evidence" value="ECO:0007669"/>
    <property type="project" value="UniProtKB-UniRule"/>
</dbReference>
<dbReference type="InterPro" id="IPR002318">
    <property type="entry name" value="Ala-tRNA-lgiase_IIc"/>
</dbReference>
<gene>
    <name evidence="13 16" type="primary">alaS</name>
    <name evidence="16" type="ORF">GC105_10930</name>
</gene>
<evidence type="ECO:0000256" key="7">
    <source>
        <dbReference type="ARBA" id="ARBA00022840"/>
    </source>
</evidence>
<evidence type="ECO:0000256" key="10">
    <source>
        <dbReference type="ARBA" id="ARBA00023146"/>
    </source>
</evidence>
<comment type="function">
    <text evidence="11 13">Catalyzes the attachment of alanine to tRNA(Ala) in a two-step reaction: alanine is first activated by ATP to form Ala-AMP and then transferred to the acceptor end of tRNA(Ala). Also edits incorrectly charged Ser-tRNA(Ala) and Gly-tRNA(Ala) via its editing domain.</text>
</comment>
<evidence type="ECO:0000256" key="4">
    <source>
        <dbReference type="ARBA" id="ARBA00022723"/>
    </source>
</evidence>
<keyword evidence="9 13" id="KW-0648">Protein biosynthesis</keyword>
<evidence type="ECO:0000259" key="14">
    <source>
        <dbReference type="PROSITE" id="PS50006"/>
    </source>
</evidence>
<dbReference type="SMART" id="SM00863">
    <property type="entry name" value="tRNA_SAD"/>
    <property type="match status" value="1"/>
</dbReference>
<dbReference type="SUPFAM" id="SSF101353">
    <property type="entry name" value="Putative anticodon-binding domain of alanyl-tRNA synthetase (AlaRS)"/>
    <property type="match status" value="1"/>
</dbReference>
<dbReference type="InterPro" id="IPR018165">
    <property type="entry name" value="Ala-tRNA-synth_IIc_core"/>
</dbReference>
<dbReference type="Gene3D" id="3.30.930.10">
    <property type="entry name" value="Bira Bifunctional Protein, Domain 2"/>
    <property type="match status" value="1"/>
</dbReference>
<dbReference type="FunFam" id="3.10.310.40:FF:000001">
    <property type="entry name" value="Alanine--tRNA ligase"/>
    <property type="match status" value="1"/>
</dbReference>
<dbReference type="InterPro" id="IPR018164">
    <property type="entry name" value="Ala-tRNA-synth_IIc_N"/>
</dbReference>
<comment type="domain">
    <text evidence="13">Consists of three domains; the N-terminal catalytic domain, the editing domain and the C-terminal C-Ala domain. The editing domain removes incorrectly charged amino acids, while the C-Ala domain, along with tRNA(Ala), serves as a bridge to cooperatively bring together the editing and aminoacylation centers thus stimulating deacylation of misacylated tRNAs.</text>
</comment>
<dbReference type="InterPro" id="IPR009000">
    <property type="entry name" value="Transl_B-barrel_sf"/>
</dbReference>
<keyword evidence="17" id="KW-1185">Reference proteome</keyword>
<evidence type="ECO:0000313" key="17">
    <source>
        <dbReference type="Proteomes" id="UP000440004"/>
    </source>
</evidence>
<dbReference type="Gene3D" id="3.10.310.40">
    <property type="match status" value="1"/>
</dbReference>
<name>A0A6A7KAB7_9FIRM</name>
<protein>
    <recommendedName>
        <fullName evidence="13">Alanine--tRNA ligase</fullName>
        <ecNumber evidence="13">6.1.1.7</ecNumber>
    </recommendedName>
    <alternativeName>
        <fullName evidence="13">Alanyl-tRNA synthetase</fullName>
        <shortName evidence="13">AlaRS</shortName>
    </alternativeName>
</protein>